<dbReference type="Gene3D" id="3.40.50.300">
    <property type="entry name" value="P-loop containing nucleotide triphosphate hydrolases"/>
    <property type="match status" value="1"/>
</dbReference>
<dbReference type="PANTHER" id="PTHR43210">
    <property type="entry name" value="DETHIOBIOTIN SYNTHETASE"/>
    <property type="match status" value="1"/>
</dbReference>
<organism evidence="2 3">
    <name type="scientific">Metallococcus carri</name>
    <dbReference type="NCBI Taxonomy" id="1656884"/>
    <lineage>
        <taxon>Bacteria</taxon>
        <taxon>Bacillati</taxon>
        <taxon>Actinomycetota</taxon>
        <taxon>Actinomycetes</taxon>
        <taxon>Micrococcales</taxon>
        <taxon>Dermacoccaceae</taxon>
        <taxon>Metallococcus</taxon>
    </lineage>
</organism>
<keyword evidence="1" id="KW-0963">Cytoplasm</keyword>
<keyword evidence="3" id="KW-1185">Reference proteome</keyword>
<dbReference type="Pfam" id="PF13500">
    <property type="entry name" value="AAA_26"/>
    <property type="match status" value="1"/>
</dbReference>
<comment type="caution">
    <text evidence="2">The sequence shown here is derived from an EMBL/GenBank/DDBJ whole genome shotgun (WGS) entry which is preliminary data.</text>
</comment>
<evidence type="ECO:0000313" key="2">
    <source>
        <dbReference type="EMBL" id="NHN57250.1"/>
    </source>
</evidence>
<comment type="subcellular location">
    <subcellularLocation>
        <location evidence="1">Cytoplasm</location>
    </subcellularLocation>
</comment>
<keyword evidence="1" id="KW-0460">Magnesium</keyword>
<keyword evidence="1" id="KW-0547">Nucleotide-binding</keyword>
<feature type="binding site" evidence="1">
    <location>
        <position position="42"/>
    </location>
    <ligand>
        <name>substrate</name>
    </ligand>
</feature>
<dbReference type="NCBIfam" id="TIGR00347">
    <property type="entry name" value="bioD"/>
    <property type="match status" value="1"/>
</dbReference>
<keyword evidence="1" id="KW-0067">ATP-binding</keyword>
<comment type="subunit">
    <text evidence="1">Homodimer.</text>
</comment>
<comment type="cofactor">
    <cofactor evidence="1">
        <name>Mg(2+)</name>
        <dbReference type="ChEBI" id="CHEBI:18420"/>
    </cofactor>
</comment>
<keyword evidence="1" id="KW-0093">Biotin biosynthesis</keyword>
<dbReference type="SUPFAM" id="SSF52540">
    <property type="entry name" value="P-loop containing nucleoside triphosphate hydrolases"/>
    <property type="match status" value="1"/>
</dbReference>
<feature type="binding site" evidence="1">
    <location>
        <position position="17"/>
    </location>
    <ligand>
        <name>Mg(2+)</name>
        <dbReference type="ChEBI" id="CHEBI:18420"/>
    </ligand>
</feature>
<dbReference type="InterPro" id="IPR004472">
    <property type="entry name" value="DTB_synth_BioD"/>
</dbReference>
<dbReference type="Proteomes" id="UP000744769">
    <property type="component" value="Unassembled WGS sequence"/>
</dbReference>
<comment type="caution">
    <text evidence="1">Lacks conserved residue(s) required for the propagation of feature annotation.</text>
</comment>
<dbReference type="GO" id="GO:0004141">
    <property type="term" value="F:dethiobiotin synthase activity"/>
    <property type="evidence" value="ECO:0007669"/>
    <property type="project" value="UniProtKB-UniRule"/>
</dbReference>
<feature type="binding site" evidence="1">
    <location>
        <position position="51"/>
    </location>
    <ligand>
        <name>Mg(2+)</name>
        <dbReference type="ChEBI" id="CHEBI:18420"/>
    </ligand>
</feature>
<dbReference type="GO" id="GO:0005524">
    <property type="term" value="F:ATP binding"/>
    <property type="evidence" value="ECO:0007669"/>
    <property type="project" value="UniProtKB-UniRule"/>
</dbReference>
<feature type="binding site" evidence="1">
    <location>
        <position position="51"/>
    </location>
    <ligand>
        <name>ATP</name>
        <dbReference type="ChEBI" id="CHEBI:30616"/>
    </ligand>
</feature>
<dbReference type="AlphaFoldDB" id="A0A967B4Q9"/>
<gene>
    <name evidence="1 2" type="primary">bioD</name>
    <name evidence="2" type="ORF">G9U51_15870</name>
</gene>
<dbReference type="PIRSF" id="PIRSF006755">
    <property type="entry name" value="DTB_synth"/>
    <property type="match status" value="1"/>
</dbReference>
<dbReference type="InterPro" id="IPR027417">
    <property type="entry name" value="P-loop_NTPase"/>
</dbReference>
<dbReference type="GO" id="GO:0005829">
    <property type="term" value="C:cytosol"/>
    <property type="evidence" value="ECO:0007669"/>
    <property type="project" value="TreeGrafter"/>
</dbReference>
<keyword evidence="1" id="KW-0479">Metal-binding</keyword>
<dbReference type="EC" id="6.3.3.3" evidence="1"/>
<comment type="similarity">
    <text evidence="1">Belongs to the dethiobiotin synthetase family.</text>
</comment>
<comment type="catalytic activity">
    <reaction evidence="1">
        <text>(7R,8S)-7,8-diammoniononanoate + CO2 + ATP = (4R,5S)-dethiobiotin + ADP + phosphate + 3 H(+)</text>
        <dbReference type="Rhea" id="RHEA:15805"/>
        <dbReference type="ChEBI" id="CHEBI:15378"/>
        <dbReference type="ChEBI" id="CHEBI:16526"/>
        <dbReference type="ChEBI" id="CHEBI:30616"/>
        <dbReference type="ChEBI" id="CHEBI:43474"/>
        <dbReference type="ChEBI" id="CHEBI:149469"/>
        <dbReference type="ChEBI" id="CHEBI:149473"/>
        <dbReference type="ChEBI" id="CHEBI:456216"/>
        <dbReference type="EC" id="6.3.3.3"/>
    </reaction>
</comment>
<keyword evidence="1 2" id="KW-0436">Ligase</keyword>
<dbReference type="PANTHER" id="PTHR43210:SF5">
    <property type="entry name" value="DETHIOBIOTIN SYNTHETASE"/>
    <property type="match status" value="1"/>
</dbReference>
<feature type="binding site" evidence="1">
    <location>
        <position position="112"/>
    </location>
    <ligand>
        <name>Mg(2+)</name>
        <dbReference type="ChEBI" id="CHEBI:18420"/>
    </ligand>
</feature>
<sequence>MTSVLCITGTDTEIGKTITTAAIAAALRSQGQRVLVVKLAQTGMASDDDGDVAVVRRLAGPVDVEEFVRLPEPLAPDVAARRAGVGIPTVEEHAARVAEIARAGDYDVILAEGSGGLLVRLDLAGGTLADFAITLWDKGVRAGFVVVCREGLGTLNHTALTLEALERRRLDLVGVVIGAASAEPDLAAQTNVEQLRELAGGQLLGAIPAGAADLAPDEFQAAAPTWIHL</sequence>
<dbReference type="RefSeq" id="WP_166198340.1">
    <property type="nucleotide sequence ID" value="NZ_JAAOIV010000013.1"/>
</dbReference>
<dbReference type="GO" id="GO:0009102">
    <property type="term" value="P:biotin biosynthetic process"/>
    <property type="evidence" value="ECO:0007669"/>
    <property type="project" value="UniProtKB-UniRule"/>
</dbReference>
<feature type="binding site" evidence="1">
    <location>
        <begin position="13"/>
        <end position="18"/>
    </location>
    <ligand>
        <name>ATP</name>
        <dbReference type="ChEBI" id="CHEBI:30616"/>
    </ligand>
</feature>
<evidence type="ECO:0000256" key="1">
    <source>
        <dbReference type="HAMAP-Rule" id="MF_00336"/>
    </source>
</evidence>
<dbReference type="EMBL" id="JAAOIV010000013">
    <property type="protein sequence ID" value="NHN57250.1"/>
    <property type="molecule type" value="Genomic_DNA"/>
</dbReference>
<comment type="function">
    <text evidence="1">Catalyzes a mechanistically unusual reaction, the ATP-dependent insertion of CO2 between the N7 and N8 nitrogen atoms of 7,8-diaminopelargonic acid (DAPA, also called 7,8-diammoniononanoate) to form a ureido ring.</text>
</comment>
<protein>
    <recommendedName>
        <fullName evidence="1">ATP-dependent dethiobiotin synthetase BioD</fullName>
        <ecNumber evidence="1">6.3.3.3</ecNumber>
    </recommendedName>
    <alternativeName>
        <fullName evidence="1">DTB synthetase</fullName>
        <shortName evidence="1">DTBS</shortName>
    </alternativeName>
    <alternativeName>
        <fullName evidence="1">Dethiobiotin synthase</fullName>
    </alternativeName>
</protein>
<accession>A0A967B4Q9</accession>
<feature type="binding site" evidence="1">
    <location>
        <begin position="112"/>
        <end position="115"/>
    </location>
    <ligand>
        <name>ATP</name>
        <dbReference type="ChEBI" id="CHEBI:30616"/>
    </ligand>
</feature>
<dbReference type="CDD" id="cd03109">
    <property type="entry name" value="DTBS"/>
    <property type="match status" value="1"/>
</dbReference>
<dbReference type="HAMAP" id="MF_00336">
    <property type="entry name" value="BioD"/>
    <property type="match status" value="1"/>
</dbReference>
<dbReference type="GO" id="GO:0000287">
    <property type="term" value="F:magnesium ion binding"/>
    <property type="evidence" value="ECO:0007669"/>
    <property type="project" value="UniProtKB-UniRule"/>
</dbReference>
<feature type="active site" evidence="1">
    <location>
        <position position="38"/>
    </location>
</feature>
<name>A0A967B4Q9_9MICO</name>
<reference evidence="2" key="1">
    <citation type="submission" date="2020-03" db="EMBL/GenBank/DDBJ databases">
        <title>Draft sequencing of Calidifontibacter sp. DB0510.</title>
        <authorList>
            <person name="Kim D.-U."/>
        </authorList>
    </citation>
    <scope>NUCLEOTIDE SEQUENCE</scope>
    <source>
        <strain evidence="2">DB0510</strain>
    </source>
</reference>
<comment type="pathway">
    <text evidence="1">Cofactor biosynthesis; biotin biosynthesis; biotin from 7,8-diaminononanoate: step 1/2.</text>
</comment>
<evidence type="ECO:0000313" key="3">
    <source>
        <dbReference type="Proteomes" id="UP000744769"/>
    </source>
</evidence>
<proteinExistence type="inferred from homology"/>